<keyword evidence="2" id="KW-1185">Reference proteome</keyword>
<dbReference type="EMBL" id="CP000699">
    <property type="protein sequence ID" value="ABQ70885.1"/>
    <property type="molecule type" value="Genomic_DNA"/>
</dbReference>
<accession>A0A9J9HFV7</accession>
<gene>
    <name evidence="1" type="ordered locus">Swit_4547</name>
</gene>
<dbReference type="Gene3D" id="1.10.10.1150">
    <property type="entry name" value="Coenzyme PQQ synthesis protein D (PqqD)"/>
    <property type="match status" value="1"/>
</dbReference>
<organism evidence="1 2">
    <name type="scientific">Rhizorhabdus wittichii (strain DSM 6014 / CCUG 31198 / JCM 15750 / NBRC 105917 / EY 4224 / RW1)</name>
    <name type="common">Sphingomonas wittichii</name>
    <dbReference type="NCBI Taxonomy" id="392499"/>
    <lineage>
        <taxon>Bacteria</taxon>
        <taxon>Pseudomonadati</taxon>
        <taxon>Pseudomonadota</taxon>
        <taxon>Alphaproteobacteria</taxon>
        <taxon>Sphingomonadales</taxon>
        <taxon>Sphingomonadaceae</taxon>
        <taxon>Rhizorhabdus</taxon>
    </lineage>
</organism>
<protein>
    <recommendedName>
        <fullName evidence="3">PqqD family protein</fullName>
    </recommendedName>
</protein>
<dbReference type="Proteomes" id="UP000001989">
    <property type="component" value="Chromosome"/>
</dbReference>
<dbReference type="AlphaFoldDB" id="A0A9J9HFV7"/>
<dbReference type="InterPro" id="IPR008792">
    <property type="entry name" value="PQQD"/>
</dbReference>
<evidence type="ECO:0000313" key="1">
    <source>
        <dbReference type="EMBL" id="ABQ70885.1"/>
    </source>
</evidence>
<sequence length="97" mass="10551">MSINPSSLVIPGGDVVHCDLDGGAVLLDLRTRRYFKLNRVSAHVWSRLGDHAEVGVLRRSVLETFDVDPDRCTRDLDALLGAMSAAGLVEIRHVSVA</sequence>
<evidence type="ECO:0008006" key="3">
    <source>
        <dbReference type="Google" id="ProtNLM"/>
    </source>
</evidence>
<dbReference type="InterPro" id="IPR041881">
    <property type="entry name" value="PqqD_sf"/>
</dbReference>
<dbReference type="OrthoDB" id="1495225at2"/>
<evidence type="ECO:0000313" key="2">
    <source>
        <dbReference type="Proteomes" id="UP000001989"/>
    </source>
</evidence>
<proteinExistence type="predicted"/>
<name>A0A9J9HFV7_RHIWR</name>
<dbReference type="KEGG" id="swi:Swit_4547"/>
<reference evidence="1 2" key="1">
    <citation type="journal article" date="2010" name="J. Bacteriol.">
        <title>Genome sequence of the dioxin-mineralizing bacterium Sphingomonas wittichii RW1.</title>
        <authorList>
            <person name="Miller T.R."/>
            <person name="Delcher A.L."/>
            <person name="Salzberg S.L."/>
            <person name="Saunders E."/>
            <person name="Detter J.C."/>
            <person name="Halden R.U."/>
        </authorList>
    </citation>
    <scope>NUCLEOTIDE SEQUENCE [LARGE SCALE GENOMIC DNA]</scope>
    <source>
        <strain evidence="2">DSM 6014 / CCUG 31198 / JCM 15750 / NBRC 105917 / EY 4224 / RW1</strain>
    </source>
</reference>
<dbReference type="Pfam" id="PF05402">
    <property type="entry name" value="PqqD"/>
    <property type="match status" value="1"/>
</dbReference>